<evidence type="ECO:0000256" key="1">
    <source>
        <dbReference type="ARBA" id="ARBA00004651"/>
    </source>
</evidence>
<keyword evidence="7 8" id="KW-0472">Membrane</keyword>
<evidence type="ECO:0000256" key="8">
    <source>
        <dbReference type="RuleBase" id="RU365092"/>
    </source>
</evidence>
<feature type="transmembrane region" description="Helical" evidence="8">
    <location>
        <begin position="6"/>
        <end position="24"/>
    </location>
</feature>
<keyword evidence="3 8" id="KW-0813">Transport</keyword>
<reference evidence="9 10" key="1">
    <citation type="submission" date="2013-02" db="EMBL/GenBank/DDBJ databases">
        <title>A novel strain isolated from Lonar lake, Maharashtra, India.</title>
        <authorList>
            <person name="Singh A."/>
        </authorList>
    </citation>
    <scope>NUCLEOTIDE SEQUENCE [LARGE SCALE GENOMIC DNA]</scope>
    <source>
        <strain evidence="9 10">AK24</strain>
    </source>
</reference>
<evidence type="ECO:0000256" key="3">
    <source>
        <dbReference type="ARBA" id="ARBA00022448"/>
    </source>
</evidence>
<dbReference type="STRING" id="1232681.ADIS_2079"/>
<feature type="transmembrane region" description="Helical" evidence="8">
    <location>
        <begin position="403"/>
        <end position="422"/>
    </location>
</feature>
<evidence type="ECO:0000256" key="6">
    <source>
        <dbReference type="ARBA" id="ARBA00022989"/>
    </source>
</evidence>
<dbReference type="EMBL" id="AQHR01000056">
    <property type="protein sequence ID" value="EON77428.1"/>
    <property type="molecule type" value="Genomic_DNA"/>
</dbReference>
<dbReference type="GO" id="GO:0015295">
    <property type="term" value="F:solute:proton symporter activity"/>
    <property type="evidence" value="ECO:0007669"/>
    <property type="project" value="TreeGrafter"/>
</dbReference>
<feature type="transmembrane region" description="Helical" evidence="8">
    <location>
        <begin position="201"/>
        <end position="223"/>
    </location>
</feature>
<dbReference type="PATRIC" id="fig|1288963.3.peg.2070"/>
<feature type="transmembrane region" description="Helical" evidence="8">
    <location>
        <begin position="536"/>
        <end position="555"/>
    </location>
</feature>
<comment type="similarity">
    <text evidence="2 8">Belongs to the lactate permease family.</text>
</comment>
<name>R7ZTR1_9BACT</name>
<protein>
    <recommendedName>
        <fullName evidence="8">L-lactate permease</fullName>
    </recommendedName>
</protein>
<dbReference type="GO" id="GO:0015129">
    <property type="term" value="F:lactate transmembrane transporter activity"/>
    <property type="evidence" value="ECO:0007669"/>
    <property type="project" value="UniProtKB-UniRule"/>
</dbReference>
<comment type="function">
    <text evidence="8">Uptake of L-lactate across the membrane. Can also transport D-lactate and glycolate.</text>
</comment>
<feature type="transmembrane region" description="Helical" evidence="8">
    <location>
        <begin position="36"/>
        <end position="56"/>
    </location>
</feature>
<dbReference type="GO" id="GO:0005886">
    <property type="term" value="C:plasma membrane"/>
    <property type="evidence" value="ECO:0007669"/>
    <property type="project" value="UniProtKB-SubCell"/>
</dbReference>
<comment type="subcellular location">
    <subcellularLocation>
        <location evidence="1 8">Cell membrane</location>
        <topology evidence="1 8">Multi-pass membrane protein</topology>
    </subcellularLocation>
</comment>
<evidence type="ECO:0000256" key="2">
    <source>
        <dbReference type="ARBA" id="ARBA00010100"/>
    </source>
</evidence>
<accession>R7ZTR1</accession>
<dbReference type="Pfam" id="PF02652">
    <property type="entry name" value="Lactate_perm"/>
    <property type="match status" value="1"/>
</dbReference>
<keyword evidence="4 8" id="KW-1003">Cell membrane</keyword>
<evidence type="ECO:0000313" key="9">
    <source>
        <dbReference type="EMBL" id="EON77428.1"/>
    </source>
</evidence>
<dbReference type="PANTHER" id="PTHR30003">
    <property type="entry name" value="L-LACTATE PERMEASE"/>
    <property type="match status" value="1"/>
</dbReference>
<feature type="transmembrane region" description="Helical" evidence="8">
    <location>
        <begin position="103"/>
        <end position="123"/>
    </location>
</feature>
<feature type="transmembrane region" description="Helical" evidence="8">
    <location>
        <begin position="368"/>
        <end position="387"/>
    </location>
</feature>
<dbReference type="Proteomes" id="UP000013909">
    <property type="component" value="Unassembled WGS sequence"/>
</dbReference>
<dbReference type="OrthoDB" id="9761056at2"/>
<feature type="transmembrane region" description="Helical" evidence="8">
    <location>
        <begin position="155"/>
        <end position="173"/>
    </location>
</feature>
<feature type="transmembrane region" description="Helical" evidence="8">
    <location>
        <begin position="235"/>
        <end position="258"/>
    </location>
</feature>
<organism evidence="9 10">
    <name type="scientific">Lunatimonas lonarensis</name>
    <dbReference type="NCBI Taxonomy" id="1232681"/>
    <lineage>
        <taxon>Bacteria</taxon>
        <taxon>Pseudomonadati</taxon>
        <taxon>Bacteroidota</taxon>
        <taxon>Cytophagia</taxon>
        <taxon>Cytophagales</taxon>
        <taxon>Cyclobacteriaceae</taxon>
    </lineage>
</organism>
<comment type="caution">
    <text evidence="9">The sequence shown here is derived from an EMBL/GenBank/DDBJ whole genome shotgun (WGS) entry which is preliminary data.</text>
</comment>
<dbReference type="AlphaFoldDB" id="R7ZTR1"/>
<dbReference type="PANTHER" id="PTHR30003:SF0">
    <property type="entry name" value="GLYCOLATE PERMEASE GLCA-RELATED"/>
    <property type="match status" value="1"/>
</dbReference>
<feature type="transmembrane region" description="Helical" evidence="8">
    <location>
        <begin position="492"/>
        <end position="515"/>
    </location>
</feature>
<feature type="transmembrane region" description="Helical" evidence="8">
    <location>
        <begin position="62"/>
        <end position="82"/>
    </location>
</feature>
<keyword evidence="6 8" id="KW-1133">Transmembrane helix</keyword>
<keyword evidence="5 8" id="KW-0812">Transmembrane</keyword>
<proteinExistence type="inferred from homology"/>
<feature type="transmembrane region" description="Helical" evidence="8">
    <location>
        <begin position="129"/>
        <end position="148"/>
    </location>
</feature>
<evidence type="ECO:0000313" key="10">
    <source>
        <dbReference type="Proteomes" id="UP000013909"/>
    </source>
</evidence>
<dbReference type="InterPro" id="IPR003804">
    <property type="entry name" value="Lactate_perm"/>
</dbReference>
<sequence>MSLTGLFLLSAMPILVAAVMLVGFRVSARKTMPVTFFMTASIAVLVWEMSWLNLIASAIQSLFITFDILYIVFAAILLLNFLKYSGGVEAIRSGFAGISSDRRVQVILIVWLFGSFIEGAAGFGTPAAIVAPLLVALGFPALAAVILGMMVQSTAVTFGAVGTPILVGIRGGLQSEVIDGKLAALGFSFSDLIQEVTIKAALAHGLVGTIMPFLMVLMLTRFFGKNRSWREGFEMLPFALFGGLAFTVPYVLTGVFLGPEFPSLLGSLVGMGVVVFAARKRFLVPSREWQMEKREDWPSEWMGTLRFGLAQEERSLSLVKAWFPYILLAGLLVLSRLPQLPLKAFLTSISVSWNEILGTGISASSTPLYLPGSIILVVCLATFFLHGMKRKQAYSAWKESSGMILRAGSVLLFAVAMVRVYINSGQNEIELASMPIVMAEWVAMKVGGIYPLFSPLIGALGAFIAGSNTVSNLMFSLFQYGVAERLAMPPTWILALQAVGAAAGNMVAIHNVVAASATVGLLGREGMVLRKTFFPTLYYLTVTGLIGLIAMMVGASDFMSP</sequence>
<evidence type="ECO:0000256" key="4">
    <source>
        <dbReference type="ARBA" id="ARBA00022475"/>
    </source>
</evidence>
<evidence type="ECO:0000256" key="5">
    <source>
        <dbReference type="ARBA" id="ARBA00022692"/>
    </source>
</evidence>
<feature type="transmembrane region" description="Helical" evidence="8">
    <location>
        <begin position="264"/>
        <end position="284"/>
    </location>
</feature>
<evidence type="ECO:0000256" key="7">
    <source>
        <dbReference type="ARBA" id="ARBA00023136"/>
    </source>
</evidence>
<keyword evidence="10" id="KW-1185">Reference proteome</keyword>
<gene>
    <name evidence="9" type="ORF">ADIS_2079</name>
</gene>
<dbReference type="NCBIfam" id="TIGR00795">
    <property type="entry name" value="lctP"/>
    <property type="match status" value="1"/>
</dbReference>
<dbReference type="RefSeq" id="WP_010854217.1">
    <property type="nucleotide sequence ID" value="NZ_AQHR01000056.1"/>
</dbReference>